<dbReference type="Pfam" id="PF09837">
    <property type="entry name" value="DUF2064"/>
    <property type="match status" value="1"/>
</dbReference>
<dbReference type="Gene3D" id="3.90.550.10">
    <property type="entry name" value="Spore Coat Polysaccharide Biosynthesis Protein SpsA, Chain A"/>
    <property type="match status" value="1"/>
</dbReference>
<dbReference type="NCBIfam" id="TIGR04282">
    <property type="entry name" value="glyco_like_cofC"/>
    <property type="match status" value="1"/>
</dbReference>
<organism evidence="1 2">
    <name type="scientific">Psychrobacter proteolyticus</name>
    <dbReference type="NCBI Taxonomy" id="147825"/>
    <lineage>
        <taxon>Bacteria</taxon>
        <taxon>Pseudomonadati</taxon>
        <taxon>Pseudomonadota</taxon>
        <taxon>Gammaproteobacteria</taxon>
        <taxon>Moraxellales</taxon>
        <taxon>Moraxellaceae</taxon>
        <taxon>Psychrobacter</taxon>
    </lineage>
</organism>
<gene>
    <name evidence="1" type="ORF">ABFV72_09745</name>
</gene>
<dbReference type="InterPro" id="IPR029044">
    <property type="entry name" value="Nucleotide-diphossugar_trans"/>
</dbReference>
<dbReference type="InterPro" id="IPR018641">
    <property type="entry name" value="Trfase_1_rSAM/seldom-assoc"/>
</dbReference>
<evidence type="ECO:0000313" key="2">
    <source>
        <dbReference type="Proteomes" id="UP001414441"/>
    </source>
</evidence>
<reference evidence="1 2" key="1">
    <citation type="submission" date="2024-05" db="EMBL/GenBank/DDBJ databases">
        <title>Genome sequencing of Marine Estuary Bacteria, Pseudoalteromonas distincta strain FA, Psychrobacter proteolyticus strain EA, and Shewanella baltica strain CA.</title>
        <authorList>
            <person name="Dieffenbach S.A."/>
            <person name="Maclea K.S."/>
        </authorList>
    </citation>
    <scope>NUCLEOTIDE SEQUENCE [LARGE SCALE GENOMIC DNA]</scope>
    <source>
        <strain evidence="1 2">EA</strain>
    </source>
</reference>
<evidence type="ECO:0000313" key="1">
    <source>
        <dbReference type="EMBL" id="MEN8626290.1"/>
    </source>
</evidence>
<dbReference type="PANTHER" id="PTHR36529">
    <property type="entry name" value="SLL1095 PROTEIN"/>
    <property type="match status" value="1"/>
</dbReference>
<dbReference type="SUPFAM" id="SSF53448">
    <property type="entry name" value="Nucleotide-diphospho-sugar transferases"/>
    <property type="match status" value="1"/>
</dbReference>
<proteinExistence type="predicted"/>
<comment type="caution">
    <text evidence="1">The sequence shown here is derived from an EMBL/GenBank/DDBJ whole genome shotgun (WGS) entry which is preliminary data.</text>
</comment>
<sequence>MTADLSARQQDTCIILFAKYPAPNKAKTRLQPALGIDGAARMARQLLLHSIEQAVDTGFAVELCVSPAPTGPCWQALDLPDSLRWSAQAEGDLGLRMLIASQCALQRFDKVVLIGTDCPSLTTARIQTAVQQLNQHDAVMIPATDGGYVLLGFKRVDASLFSDIVWSTASVATVTKQRMAALGWTLALFDPLHDIDEPKDLVHLPSSWLDSYINIKVDNS</sequence>
<protein>
    <submittedName>
        <fullName evidence="1">TIGR04282 family arsenosugar biosynthesis glycosyltransferase</fullName>
    </submittedName>
</protein>
<dbReference type="PANTHER" id="PTHR36529:SF1">
    <property type="entry name" value="GLYCOSYLTRANSFERASE"/>
    <property type="match status" value="1"/>
</dbReference>
<keyword evidence="2" id="KW-1185">Reference proteome</keyword>
<dbReference type="RefSeq" id="WP_347163432.1">
    <property type="nucleotide sequence ID" value="NZ_JBDLOB010000005.1"/>
</dbReference>
<name>A0ABV0D6H0_9GAMM</name>
<accession>A0ABV0D6H0</accession>
<dbReference type="EMBL" id="JBDLOB010000005">
    <property type="protein sequence ID" value="MEN8626290.1"/>
    <property type="molecule type" value="Genomic_DNA"/>
</dbReference>
<dbReference type="Proteomes" id="UP001414441">
    <property type="component" value="Unassembled WGS sequence"/>
</dbReference>